<feature type="transmembrane region" description="Helical" evidence="15">
    <location>
        <begin position="384"/>
        <end position="403"/>
    </location>
</feature>
<dbReference type="GO" id="GO:0061630">
    <property type="term" value="F:ubiquitin protein ligase activity"/>
    <property type="evidence" value="ECO:0007669"/>
    <property type="project" value="UniProtKB-EC"/>
</dbReference>
<feature type="transmembrane region" description="Helical" evidence="15">
    <location>
        <begin position="349"/>
        <end position="372"/>
    </location>
</feature>
<keyword evidence="11" id="KW-0862">Zinc</keyword>
<dbReference type="GO" id="GO:0008270">
    <property type="term" value="F:zinc ion binding"/>
    <property type="evidence" value="ECO:0007669"/>
    <property type="project" value="UniProtKB-KW"/>
</dbReference>
<dbReference type="Gene3D" id="3.30.40.10">
    <property type="entry name" value="Zinc/RING finger domain, C3HC4 (zinc finger)"/>
    <property type="match status" value="1"/>
</dbReference>
<evidence type="ECO:0000256" key="3">
    <source>
        <dbReference type="ARBA" id="ARBA00004906"/>
    </source>
</evidence>
<keyword evidence="10" id="KW-0833">Ubl conjugation pathway</keyword>
<keyword evidence="12 15" id="KW-1133">Transmembrane helix</keyword>
<dbReference type="Pfam" id="PF11145">
    <property type="entry name" value="DUF2921"/>
    <property type="match status" value="1"/>
</dbReference>
<dbReference type="GO" id="GO:0012505">
    <property type="term" value="C:endomembrane system"/>
    <property type="evidence" value="ECO:0007669"/>
    <property type="project" value="UniProtKB-SubCell"/>
</dbReference>
<evidence type="ECO:0000256" key="6">
    <source>
        <dbReference type="ARBA" id="ARBA00022692"/>
    </source>
</evidence>
<evidence type="ECO:0000256" key="9">
    <source>
        <dbReference type="ARBA" id="ARBA00022771"/>
    </source>
</evidence>
<evidence type="ECO:0000256" key="15">
    <source>
        <dbReference type="SAM" id="Phobius"/>
    </source>
</evidence>
<dbReference type="InterPro" id="IPR013083">
    <property type="entry name" value="Znf_RING/FYVE/PHD"/>
</dbReference>
<name>A0A078ALL8_STYLE</name>
<dbReference type="InterPro" id="IPR021319">
    <property type="entry name" value="DUF2921"/>
</dbReference>
<evidence type="ECO:0000313" key="18">
    <source>
        <dbReference type="Proteomes" id="UP000039865"/>
    </source>
</evidence>
<sequence>MTEGIGEDEKLYTDQIFDEDTFQNANNSNNSVINNYVHETLKIEDQLPIDLFNLTNDEIEDDGINSSEEDEHQQQKIKKSMQIGQQMNRENMIKMSQIAPFLNTTHGQYQQPFKGGWTALNQYFENTKGNATLLFNLVSYDFEEKKYSYSLTRHVNNNTVYTRFEIKLILQDYIYLDNYVQIETTSILGYEPYNKMNLDVNHSTMGYHNYHGIVKEASLLTINNAKSKFISLHLFASDCSLNMSFQIQDITEQYDMKDHIFHLILSSNDEHQLNDKVYKINMLLDNADTNNKCFPGPVKGEFYNVDFSNPKAKIFRYCMTYMGLTIILIYAMVFEYVKITQDQRENAQNISLISLGVHSIWNILSLIIHLILSYQLFSNYSKMIWAPVVCNMILHFVIQRKLIVAVWKAQQSYFIVEQDMRNSEMRCYSRYYFFVFLFLISVYKILTIDILMAYMRGCPNNIFMTQPHNSTVVIIVTSITLQIFILIVQAIKNPVRYLPRMMRRRVRRIIRERNRRIREFNGSHQYFIKFKKAVVQKKKKSNKKRNQHEILDDPLELTQEVAIKSGDAENQSAQREMTEEEIKNMDCVICLSQLKQLPCDVNPDGTVAAGVEIVLTKGYMQTPCNHKFHKKCLLQWMNMRMECPTCRQRLPRIELYDDLGSGSDTDSDLEMNYRR</sequence>
<dbReference type="AlphaFoldDB" id="A0A078ALL8"/>
<evidence type="ECO:0000256" key="14">
    <source>
        <dbReference type="PROSITE-ProRule" id="PRU00175"/>
    </source>
</evidence>
<keyword evidence="9 14" id="KW-0863">Zinc-finger</keyword>
<dbReference type="PANTHER" id="PTHR22763:SF183">
    <property type="entry name" value="RING-TYPE DOMAIN-CONTAINING PROTEIN"/>
    <property type="match status" value="1"/>
</dbReference>
<proteinExistence type="predicted"/>
<dbReference type="EMBL" id="CCKQ01011222">
    <property type="protein sequence ID" value="CDW82766.1"/>
    <property type="molecule type" value="Genomic_DNA"/>
</dbReference>
<comment type="subcellular location">
    <subcellularLocation>
        <location evidence="2">Endomembrane system</location>
        <topology evidence="2">Multi-pass membrane protein</topology>
    </subcellularLocation>
</comment>
<keyword evidence="7" id="KW-0479">Metal-binding</keyword>
<dbReference type="Proteomes" id="UP000039865">
    <property type="component" value="Unassembled WGS sequence"/>
</dbReference>
<feature type="transmembrane region" description="Helical" evidence="15">
    <location>
        <begin position="431"/>
        <end position="452"/>
    </location>
</feature>
<dbReference type="InterPro" id="IPR050731">
    <property type="entry name" value="HRD1_E3_ubiq-ligases"/>
</dbReference>
<evidence type="ECO:0000256" key="7">
    <source>
        <dbReference type="ARBA" id="ARBA00022723"/>
    </source>
</evidence>
<organism evidence="17 18">
    <name type="scientific">Stylonychia lemnae</name>
    <name type="common">Ciliate</name>
    <dbReference type="NCBI Taxonomy" id="5949"/>
    <lineage>
        <taxon>Eukaryota</taxon>
        <taxon>Sar</taxon>
        <taxon>Alveolata</taxon>
        <taxon>Ciliophora</taxon>
        <taxon>Intramacronucleata</taxon>
        <taxon>Spirotrichea</taxon>
        <taxon>Stichotrichia</taxon>
        <taxon>Sporadotrichida</taxon>
        <taxon>Oxytrichidae</taxon>
        <taxon>Stylonychinae</taxon>
        <taxon>Stylonychia</taxon>
    </lineage>
</organism>
<accession>A0A078ALL8</accession>
<evidence type="ECO:0000256" key="1">
    <source>
        <dbReference type="ARBA" id="ARBA00000900"/>
    </source>
</evidence>
<dbReference type="SUPFAM" id="SSF57850">
    <property type="entry name" value="RING/U-box"/>
    <property type="match status" value="1"/>
</dbReference>
<protein>
    <recommendedName>
        <fullName evidence="4">RING-type E3 ubiquitin transferase</fullName>
        <ecNumber evidence="4">2.3.2.27</ecNumber>
    </recommendedName>
</protein>
<keyword evidence="17" id="KW-0436">Ligase</keyword>
<comment type="catalytic activity">
    <reaction evidence="1">
        <text>S-ubiquitinyl-[E2 ubiquitin-conjugating enzyme]-L-cysteine + [acceptor protein]-L-lysine = [E2 ubiquitin-conjugating enzyme]-L-cysteine + N(6)-ubiquitinyl-[acceptor protein]-L-lysine.</text>
        <dbReference type="EC" id="2.3.2.27"/>
    </reaction>
</comment>
<dbReference type="InParanoid" id="A0A078ALL8"/>
<keyword evidence="13 15" id="KW-0472">Membrane</keyword>
<dbReference type="Pfam" id="PF13639">
    <property type="entry name" value="zf-RING_2"/>
    <property type="match status" value="1"/>
</dbReference>
<keyword evidence="8" id="KW-0732">Signal</keyword>
<feature type="transmembrane region" description="Helical" evidence="15">
    <location>
        <begin position="314"/>
        <end position="337"/>
    </location>
</feature>
<evidence type="ECO:0000256" key="5">
    <source>
        <dbReference type="ARBA" id="ARBA00022679"/>
    </source>
</evidence>
<evidence type="ECO:0000256" key="8">
    <source>
        <dbReference type="ARBA" id="ARBA00022729"/>
    </source>
</evidence>
<keyword evidence="5" id="KW-0808">Transferase</keyword>
<keyword evidence="6 15" id="KW-0812">Transmembrane</keyword>
<evidence type="ECO:0000256" key="11">
    <source>
        <dbReference type="ARBA" id="ARBA00022833"/>
    </source>
</evidence>
<dbReference type="GO" id="GO:0016874">
    <property type="term" value="F:ligase activity"/>
    <property type="evidence" value="ECO:0007669"/>
    <property type="project" value="UniProtKB-KW"/>
</dbReference>
<gene>
    <name evidence="17" type="primary">Contig2339.g2519</name>
    <name evidence="17" type="ORF">STYLEM_11801</name>
</gene>
<dbReference type="EC" id="2.3.2.27" evidence="4"/>
<evidence type="ECO:0000259" key="16">
    <source>
        <dbReference type="PROSITE" id="PS50089"/>
    </source>
</evidence>
<reference evidence="17 18" key="1">
    <citation type="submission" date="2014-06" db="EMBL/GenBank/DDBJ databases">
        <authorList>
            <person name="Swart Estienne"/>
        </authorList>
    </citation>
    <scope>NUCLEOTIDE SEQUENCE [LARGE SCALE GENOMIC DNA]</scope>
    <source>
        <strain evidence="17 18">130c</strain>
    </source>
</reference>
<comment type="pathway">
    <text evidence="3">Protein modification; protein ubiquitination.</text>
</comment>
<dbReference type="OrthoDB" id="9984778at2759"/>
<dbReference type="PROSITE" id="PS50089">
    <property type="entry name" value="ZF_RING_2"/>
    <property type="match status" value="1"/>
</dbReference>
<keyword evidence="18" id="KW-1185">Reference proteome</keyword>
<evidence type="ECO:0000256" key="2">
    <source>
        <dbReference type="ARBA" id="ARBA00004127"/>
    </source>
</evidence>
<feature type="transmembrane region" description="Helical" evidence="15">
    <location>
        <begin position="472"/>
        <end position="495"/>
    </location>
</feature>
<evidence type="ECO:0000256" key="4">
    <source>
        <dbReference type="ARBA" id="ARBA00012483"/>
    </source>
</evidence>
<evidence type="ECO:0000256" key="12">
    <source>
        <dbReference type="ARBA" id="ARBA00022989"/>
    </source>
</evidence>
<evidence type="ECO:0000256" key="13">
    <source>
        <dbReference type="ARBA" id="ARBA00023136"/>
    </source>
</evidence>
<dbReference type="PANTHER" id="PTHR22763">
    <property type="entry name" value="RING ZINC FINGER PROTEIN"/>
    <property type="match status" value="1"/>
</dbReference>
<dbReference type="SMART" id="SM00184">
    <property type="entry name" value="RING"/>
    <property type="match status" value="1"/>
</dbReference>
<dbReference type="OMA" id="TICITEL"/>
<dbReference type="GO" id="GO:0043161">
    <property type="term" value="P:proteasome-mediated ubiquitin-dependent protein catabolic process"/>
    <property type="evidence" value="ECO:0007669"/>
    <property type="project" value="TreeGrafter"/>
</dbReference>
<feature type="domain" description="RING-type" evidence="16">
    <location>
        <begin position="587"/>
        <end position="647"/>
    </location>
</feature>
<evidence type="ECO:0000256" key="10">
    <source>
        <dbReference type="ARBA" id="ARBA00022786"/>
    </source>
</evidence>
<dbReference type="InterPro" id="IPR001841">
    <property type="entry name" value="Znf_RING"/>
</dbReference>
<evidence type="ECO:0000313" key="17">
    <source>
        <dbReference type="EMBL" id="CDW82766.1"/>
    </source>
</evidence>